<dbReference type="PANTHER" id="PTHR10185">
    <property type="entry name" value="PHOSPHOLIPASE D - RELATED"/>
    <property type="match status" value="1"/>
</dbReference>
<feature type="non-terminal residue" evidence="1">
    <location>
        <position position="1"/>
    </location>
</feature>
<dbReference type="EMBL" id="BEZZ01020891">
    <property type="protein sequence ID" value="GCC39940.1"/>
    <property type="molecule type" value="Genomic_DNA"/>
</dbReference>
<evidence type="ECO:0000313" key="1">
    <source>
        <dbReference type="EMBL" id="GCC39940.1"/>
    </source>
</evidence>
<dbReference type="OrthoDB" id="1923775at2759"/>
<evidence type="ECO:0000313" key="2">
    <source>
        <dbReference type="Proteomes" id="UP000287033"/>
    </source>
</evidence>
<dbReference type="STRING" id="137246.A0A401TB94"/>
<dbReference type="OMA" id="ECLWHRE"/>
<reference evidence="1 2" key="1">
    <citation type="journal article" date="2018" name="Nat. Ecol. Evol.">
        <title>Shark genomes provide insights into elasmobranch evolution and the origin of vertebrates.</title>
        <authorList>
            <person name="Hara Y"/>
            <person name="Yamaguchi K"/>
            <person name="Onimaru K"/>
            <person name="Kadota M"/>
            <person name="Koyanagi M"/>
            <person name="Keeley SD"/>
            <person name="Tatsumi K"/>
            <person name="Tanaka K"/>
            <person name="Motone F"/>
            <person name="Kageyama Y"/>
            <person name="Nozu R"/>
            <person name="Adachi N"/>
            <person name="Nishimura O"/>
            <person name="Nakagawa R"/>
            <person name="Tanegashima C"/>
            <person name="Kiyatake I"/>
            <person name="Matsumoto R"/>
            <person name="Murakumo K"/>
            <person name="Nishida K"/>
            <person name="Terakita A"/>
            <person name="Kuratani S"/>
            <person name="Sato K"/>
            <person name="Hyodo S Kuraku.S."/>
        </authorList>
    </citation>
    <scope>NUCLEOTIDE SEQUENCE [LARGE SCALE GENOMIC DNA]</scope>
</reference>
<protein>
    <submittedName>
        <fullName evidence="1">Uncharacterized protein</fullName>
    </submittedName>
</protein>
<dbReference type="PANTHER" id="PTHR10185:SF17">
    <property type="entry name" value="GM01519P-RELATED"/>
    <property type="match status" value="1"/>
</dbReference>
<accession>A0A401TB94</accession>
<proteinExistence type="predicted"/>
<dbReference type="AlphaFoldDB" id="A0A401TB94"/>
<dbReference type="Proteomes" id="UP000287033">
    <property type="component" value="Unassembled WGS sequence"/>
</dbReference>
<gene>
    <name evidence="1" type="ORF">chiPu_0023439</name>
</gene>
<organism evidence="1 2">
    <name type="scientific">Chiloscyllium punctatum</name>
    <name type="common">Brownbanded bambooshark</name>
    <name type="synonym">Hemiscyllium punctatum</name>
    <dbReference type="NCBI Taxonomy" id="137246"/>
    <lineage>
        <taxon>Eukaryota</taxon>
        <taxon>Metazoa</taxon>
        <taxon>Chordata</taxon>
        <taxon>Craniata</taxon>
        <taxon>Vertebrata</taxon>
        <taxon>Chondrichthyes</taxon>
        <taxon>Elasmobranchii</taxon>
        <taxon>Galeomorphii</taxon>
        <taxon>Galeoidea</taxon>
        <taxon>Orectolobiformes</taxon>
        <taxon>Hemiscylliidae</taxon>
        <taxon>Chiloscyllium</taxon>
    </lineage>
</organism>
<name>A0A401TB94_CHIPU</name>
<comment type="caution">
    <text evidence="1">The sequence shown here is derived from an EMBL/GenBank/DDBJ whole genome shotgun (WGS) entry which is preliminary data.</text>
</comment>
<keyword evidence="2" id="KW-1185">Reference proteome</keyword>
<sequence>TSNWAEDYFVRTAGVGLVINQTGVARDNSGTVQSQLKAVFERDWTSIHALRLDSEEMKQECLWHREGA</sequence>
<dbReference type="InterPro" id="IPR050874">
    <property type="entry name" value="Diverse_PLD-related"/>
</dbReference>